<dbReference type="OrthoDB" id="5314201at2759"/>
<feature type="compositionally biased region" description="Low complexity" evidence="1">
    <location>
        <begin position="409"/>
        <end position="420"/>
    </location>
</feature>
<evidence type="ECO:0000313" key="2">
    <source>
        <dbReference type="EMBL" id="KAJ5387245.1"/>
    </source>
</evidence>
<evidence type="ECO:0000313" key="3">
    <source>
        <dbReference type="Proteomes" id="UP001147747"/>
    </source>
</evidence>
<dbReference type="AlphaFoldDB" id="A0A9X0B404"/>
<evidence type="ECO:0000256" key="1">
    <source>
        <dbReference type="SAM" id="MobiDB-lite"/>
    </source>
</evidence>
<reference evidence="2" key="2">
    <citation type="journal article" date="2023" name="IMA Fungus">
        <title>Comparative genomic study of the Penicillium genus elucidates a diverse pangenome and 15 lateral gene transfer events.</title>
        <authorList>
            <person name="Petersen C."/>
            <person name="Sorensen T."/>
            <person name="Nielsen M.R."/>
            <person name="Sondergaard T.E."/>
            <person name="Sorensen J.L."/>
            <person name="Fitzpatrick D.A."/>
            <person name="Frisvad J.C."/>
            <person name="Nielsen K.L."/>
        </authorList>
    </citation>
    <scope>NUCLEOTIDE SEQUENCE</scope>
    <source>
        <strain evidence="2">IBT 29677</strain>
    </source>
</reference>
<keyword evidence="3" id="KW-1185">Reference proteome</keyword>
<sequence>MEPHDADTLADTVLSLFKERDLPVKRDAIVSALEDLASTTATTTASGPNNAQWVSTHLHPDTLLSQEELALYNKLSQTGNLHPILRDPNLEATRPFLETDIRAAIQSLETSTATIQKQSDTLSRQCDILRKQFRQRESLDGDRGGILCDYGRSMRLGDRIQLLRCANELSDDLEASFRSATESAGVENKRILSILSTQLKQDDKSLNYLENLMSSIKFNSNDADTVKRTGQLSSVLADYVAEEIHDRLDRLYLEEIEAGESASDSAINQNQALTSSESETIAALEEELGSLFPEIEVLAEMSTRQEFQEPILREIQNEHSQLRVVSHQKLEKVLDSMVDMTLSKQDLIKQLGERGSANEVLEQLANLYQAETAIPLVPQPSSRRESLRRRSLQPGMLLSAARNPGSGSGSDSSIPDQQQPELESVLRHVGLAPESVLRPRANGDGGEGGGAQGMHEKRIQMAEALRSLGTAVNSPLVGQLAFSDHAMRLLDSSLHANSRFETSLSDSGQLEALRALEGDLAELQKGVRGVDLDVLHQRDKVRARLLERWG</sequence>
<evidence type="ECO:0008006" key="4">
    <source>
        <dbReference type="Google" id="ProtNLM"/>
    </source>
</evidence>
<feature type="region of interest" description="Disordered" evidence="1">
    <location>
        <begin position="379"/>
        <end position="421"/>
    </location>
</feature>
<reference evidence="2" key="1">
    <citation type="submission" date="2022-12" db="EMBL/GenBank/DDBJ databases">
        <authorList>
            <person name="Petersen C."/>
        </authorList>
    </citation>
    <scope>NUCLEOTIDE SEQUENCE</scope>
    <source>
        <strain evidence="2">IBT 29677</strain>
    </source>
</reference>
<feature type="compositionally biased region" description="Gly residues" evidence="1">
    <location>
        <begin position="443"/>
        <end position="452"/>
    </location>
</feature>
<feature type="region of interest" description="Disordered" evidence="1">
    <location>
        <begin position="433"/>
        <end position="453"/>
    </location>
</feature>
<dbReference type="RefSeq" id="XP_056485043.1">
    <property type="nucleotide sequence ID" value="XM_056634423.1"/>
</dbReference>
<gene>
    <name evidence="2" type="ORF">N7509_009786</name>
</gene>
<dbReference type="Proteomes" id="UP001147747">
    <property type="component" value="Unassembled WGS sequence"/>
</dbReference>
<accession>A0A9X0B404</accession>
<name>A0A9X0B404_9EURO</name>
<organism evidence="2 3">
    <name type="scientific">Penicillium cosmopolitanum</name>
    <dbReference type="NCBI Taxonomy" id="1131564"/>
    <lineage>
        <taxon>Eukaryota</taxon>
        <taxon>Fungi</taxon>
        <taxon>Dikarya</taxon>
        <taxon>Ascomycota</taxon>
        <taxon>Pezizomycotina</taxon>
        <taxon>Eurotiomycetes</taxon>
        <taxon>Eurotiomycetidae</taxon>
        <taxon>Eurotiales</taxon>
        <taxon>Aspergillaceae</taxon>
        <taxon>Penicillium</taxon>
    </lineage>
</organism>
<dbReference type="GeneID" id="81373403"/>
<comment type="caution">
    <text evidence="2">The sequence shown here is derived from an EMBL/GenBank/DDBJ whole genome shotgun (WGS) entry which is preliminary data.</text>
</comment>
<dbReference type="EMBL" id="JAPZBU010000009">
    <property type="protein sequence ID" value="KAJ5387245.1"/>
    <property type="molecule type" value="Genomic_DNA"/>
</dbReference>
<protein>
    <recommendedName>
        <fullName evidence="4">HAUS augmin-like complex subunit 3 N-terminal domain-containing protein</fullName>
    </recommendedName>
</protein>
<proteinExistence type="predicted"/>